<accession>A0A1L9SXI2</accession>
<dbReference type="Proteomes" id="UP000184356">
    <property type="component" value="Unassembled WGS sequence"/>
</dbReference>
<evidence type="ECO:0000256" key="6">
    <source>
        <dbReference type="ARBA" id="ARBA00023136"/>
    </source>
</evidence>
<gene>
    <name evidence="7" type="ORF">ASPSYDRAFT_52801</name>
</gene>
<evidence type="ECO:0000256" key="5">
    <source>
        <dbReference type="ARBA" id="ARBA00023128"/>
    </source>
</evidence>
<keyword evidence="8" id="KW-1185">Reference proteome</keyword>
<dbReference type="AlphaFoldDB" id="A0A1L9SXI2"/>
<dbReference type="VEuPathDB" id="FungiDB:ASPSYDRAFT_52801"/>
<keyword evidence="5" id="KW-0496">Mitochondrion</keyword>
<evidence type="ECO:0008006" key="9">
    <source>
        <dbReference type="Google" id="ProtNLM"/>
    </source>
</evidence>
<dbReference type="GO" id="GO:0005739">
    <property type="term" value="C:mitochondrion"/>
    <property type="evidence" value="ECO:0007669"/>
    <property type="project" value="UniProtKB-SubCell"/>
</dbReference>
<evidence type="ECO:0000313" key="8">
    <source>
        <dbReference type="Proteomes" id="UP000184356"/>
    </source>
</evidence>
<dbReference type="SUPFAM" id="SSF53474">
    <property type="entry name" value="alpha/beta-Hydrolases"/>
    <property type="match status" value="1"/>
</dbReference>
<evidence type="ECO:0000256" key="1">
    <source>
        <dbReference type="ARBA" id="ARBA00004173"/>
    </source>
</evidence>
<dbReference type="GO" id="GO:0016020">
    <property type="term" value="C:membrane"/>
    <property type="evidence" value="ECO:0007669"/>
    <property type="project" value="UniProtKB-SubCell"/>
</dbReference>
<comment type="subcellular location">
    <subcellularLocation>
        <location evidence="2">Endoplasmic reticulum</location>
    </subcellularLocation>
    <subcellularLocation>
        <location evidence="3">Membrane</location>
    </subcellularLocation>
    <subcellularLocation>
        <location evidence="1">Mitochondrion</location>
    </subcellularLocation>
</comment>
<name>A0A1L9SXI2_9EURO</name>
<evidence type="ECO:0000313" key="7">
    <source>
        <dbReference type="EMBL" id="OJJ51918.1"/>
    </source>
</evidence>
<dbReference type="InterPro" id="IPR052374">
    <property type="entry name" value="SERAC1"/>
</dbReference>
<dbReference type="InterPro" id="IPR029058">
    <property type="entry name" value="AB_hydrolase_fold"/>
</dbReference>
<dbReference type="GO" id="GO:0005783">
    <property type="term" value="C:endoplasmic reticulum"/>
    <property type="evidence" value="ECO:0007669"/>
    <property type="project" value="UniProtKB-SubCell"/>
</dbReference>
<dbReference type="RefSeq" id="XP_040695724.1">
    <property type="nucleotide sequence ID" value="XM_040848557.1"/>
</dbReference>
<sequence length="221" mass="25246">MASQRKSHVFRVTGLSRELPDRELNTALQGTLHNNFTGDERSHIQAEITIVPSCYDSDTQRVALVQFRGGEPQFLHELRVNPLEDWPVEMGEDNDINFDCHFFEFTQLYMPDDNEPVVADIIAIAGLDGHAYGSWQGRGNLGRMWLRDFLSKDLPQCRTMIYGYNSKLSSHGVDTILDYGRELMEEIKMIRNTKELQQRPLVFIAHSFGGIILAHVGPRPK</sequence>
<evidence type="ECO:0000256" key="3">
    <source>
        <dbReference type="ARBA" id="ARBA00004370"/>
    </source>
</evidence>
<dbReference type="PANTHER" id="PTHR48182">
    <property type="entry name" value="PROTEIN SERAC1"/>
    <property type="match status" value="1"/>
</dbReference>
<reference evidence="8" key="1">
    <citation type="journal article" date="2017" name="Genome Biol.">
        <title>Comparative genomics reveals high biological diversity and specific adaptations in the industrially and medically important fungal genus Aspergillus.</title>
        <authorList>
            <person name="de Vries R.P."/>
            <person name="Riley R."/>
            <person name="Wiebenga A."/>
            <person name="Aguilar-Osorio G."/>
            <person name="Amillis S."/>
            <person name="Uchima C.A."/>
            <person name="Anderluh G."/>
            <person name="Asadollahi M."/>
            <person name="Askin M."/>
            <person name="Barry K."/>
            <person name="Battaglia E."/>
            <person name="Bayram O."/>
            <person name="Benocci T."/>
            <person name="Braus-Stromeyer S.A."/>
            <person name="Caldana C."/>
            <person name="Canovas D."/>
            <person name="Cerqueira G.C."/>
            <person name="Chen F."/>
            <person name="Chen W."/>
            <person name="Choi C."/>
            <person name="Clum A."/>
            <person name="Dos Santos R.A."/>
            <person name="Damasio A.R."/>
            <person name="Diallinas G."/>
            <person name="Emri T."/>
            <person name="Fekete E."/>
            <person name="Flipphi M."/>
            <person name="Freyberg S."/>
            <person name="Gallo A."/>
            <person name="Gournas C."/>
            <person name="Habgood R."/>
            <person name="Hainaut M."/>
            <person name="Harispe M.L."/>
            <person name="Henrissat B."/>
            <person name="Hilden K.S."/>
            <person name="Hope R."/>
            <person name="Hossain A."/>
            <person name="Karabika E."/>
            <person name="Karaffa L."/>
            <person name="Karanyi Z."/>
            <person name="Krasevec N."/>
            <person name="Kuo A."/>
            <person name="Kusch H."/>
            <person name="LaButti K."/>
            <person name="Lagendijk E.L."/>
            <person name="Lapidus A."/>
            <person name="Levasseur A."/>
            <person name="Lindquist E."/>
            <person name="Lipzen A."/>
            <person name="Logrieco A.F."/>
            <person name="MacCabe A."/>
            <person name="Maekelae M.R."/>
            <person name="Malavazi I."/>
            <person name="Melin P."/>
            <person name="Meyer V."/>
            <person name="Mielnichuk N."/>
            <person name="Miskei M."/>
            <person name="Molnar A.P."/>
            <person name="Mule G."/>
            <person name="Ngan C.Y."/>
            <person name="Orejas M."/>
            <person name="Orosz E."/>
            <person name="Ouedraogo J.P."/>
            <person name="Overkamp K.M."/>
            <person name="Park H.-S."/>
            <person name="Perrone G."/>
            <person name="Piumi F."/>
            <person name="Punt P.J."/>
            <person name="Ram A.F."/>
            <person name="Ramon A."/>
            <person name="Rauscher S."/>
            <person name="Record E."/>
            <person name="Riano-Pachon D.M."/>
            <person name="Robert V."/>
            <person name="Roehrig J."/>
            <person name="Ruller R."/>
            <person name="Salamov A."/>
            <person name="Salih N.S."/>
            <person name="Samson R.A."/>
            <person name="Sandor E."/>
            <person name="Sanguinetti M."/>
            <person name="Schuetze T."/>
            <person name="Sepcic K."/>
            <person name="Shelest E."/>
            <person name="Sherlock G."/>
            <person name="Sophianopoulou V."/>
            <person name="Squina F.M."/>
            <person name="Sun H."/>
            <person name="Susca A."/>
            <person name="Todd R.B."/>
            <person name="Tsang A."/>
            <person name="Unkles S.E."/>
            <person name="van de Wiele N."/>
            <person name="van Rossen-Uffink D."/>
            <person name="Oliveira J.V."/>
            <person name="Vesth T.C."/>
            <person name="Visser J."/>
            <person name="Yu J.-H."/>
            <person name="Zhou M."/>
            <person name="Andersen M.R."/>
            <person name="Archer D.B."/>
            <person name="Baker S.E."/>
            <person name="Benoit I."/>
            <person name="Brakhage A.A."/>
            <person name="Braus G.H."/>
            <person name="Fischer R."/>
            <person name="Frisvad J.C."/>
            <person name="Goldman G.H."/>
            <person name="Houbraken J."/>
            <person name="Oakley B."/>
            <person name="Pocsi I."/>
            <person name="Scazzocchio C."/>
            <person name="Seiboth B."/>
            <person name="vanKuyk P.A."/>
            <person name="Wortman J."/>
            <person name="Dyer P.S."/>
            <person name="Grigoriev I.V."/>
        </authorList>
    </citation>
    <scope>NUCLEOTIDE SEQUENCE [LARGE SCALE GENOMIC DNA]</scope>
    <source>
        <strain evidence="8">CBS 593.65</strain>
    </source>
</reference>
<dbReference type="STRING" id="1036612.A0A1L9SXI2"/>
<dbReference type="GeneID" id="63764630"/>
<proteinExistence type="predicted"/>
<dbReference type="OrthoDB" id="4510739at2759"/>
<dbReference type="EMBL" id="KV878612">
    <property type="protein sequence ID" value="OJJ51918.1"/>
    <property type="molecule type" value="Genomic_DNA"/>
</dbReference>
<evidence type="ECO:0000256" key="4">
    <source>
        <dbReference type="ARBA" id="ARBA00022824"/>
    </source>
</evidence>
<evidence type="ECO:0000256" key="2">
    <source>
        <dbReference type="ARBA" id="ARBA00004240"/>
    </source>
</evidence>
<keyword evidence="4" id="KW-0256">Endoplasmic reticulum</keyword>
<dbReference type="PANTHER" id="PTHR48182:SF2">
    <property type="entry name" value="PROTEIN SERAC1"/>
    <property type="match status" value="1"/>
</dbReference>
<keyword evidence="6" id="KW-0472">Membrane</keyword>
<organism evidence="7 8">
    <name type="scientific">Aspergillus sydowii CBS 593.65</name>
    <dbReference type="NCBI Taxonomy" id="1036612"/>
    <lineage>
        <taxon>Eukaryota</taxon>
        <taxon>Fungi</taxon>
        <taxon>Dikarya</taxon>
        <taxon>Ascomycota</taxon>
        <taxon>Pezizomycotina</taxon>
        <taxon>Eurotiomycetes</taxon>
        <taxon>Eurotiomycetidae</taxon>
        <taxon>Eurotiales</taxon>
        <taxon>Aspergillaceae</taxon>
        <taxon>Aspergillus</taxon>
        <taxon>Aspergillus subgen. Nidulantes</taxon>
    </lineage>
</organism>
<protein>
    <recommendedName>
        <fullName evidence="9">DUF676 domain-containing protein</fullName>
    </recommendedName>
</protein>